<accession>A0A0K2UV19</accession>
<organism evidence="1">
    <name type="scientific">Lepeophtheirus salmonis</name>
    <name type="common">Salmon louse</name>
    <name type="synonym">Caligus salmonis</name>
    <dbReference type="NCBI Taxonomy" id="72036"/>
    <lineage>
        <taxon>Eukaryota</taxon>
        <taxon>Metazoa</taxon>
        <taxon>Ecdysozoa</taxon>
        <taxon>Arthropoda</taxon>
        <taxon>Crustacea</taxon>
        <taxon>Multicrustacea</taxon>
        <taxon>Hexanauplia</taxon>
        <taxon>Copepoda</taxon>
        <taxon>Siphonostomatoida</taxon>
        <taxon>Caligidae</taxon>
        <taxon>Lepeophtheirus</taxon>
    </lineage>
</organism>
<dbReference type="EMBL" id="HACA01024723">
    <property type="protein sequence ID" value="CDW42084.1"/>
    <property type="molecule type" value="Transcribed_RNA"/>
</dbReference>
<reference evidence="1" key="1">
    <citation type="submission" date="2014-05" db="EMBL/GenBank/DDBJ databases">
        <authorList>
            <person name="Chronopoulou M."/>
        </authorList>
    </citation>
    <scope>NUCLEOTIDE SEQUENCE</scope>
    <source>
        <tissue evidence="1">Whole organism</tissue>
    </source>
</reference>
<protein>
    <submittedName>
        <fullName evidence="1">Uncharacterized protein</fullName>
    </submittedName>
</protein>
<name>A0A0K2UV19_LEPSM</name>
<evidence type="ECO:0000313" key="1">
    <source>
        <dbReference type="EMBL" id="CDW42084.1"/>
    </source>
</evidence>
<proteinExistence type="predicted"/>
<dbReference type="AlphaFoldDB" id="A0A0K2UV19"/>
<sequence>MIEIYSYFDILKHQQLVAKRSLLTSRGNHTLRHSTVYAVKKSKFWRGRRDLLKRSKWTRWS</sequence>